<dbReference type="EMBL" id="CAEZYF010000008">
    <property type="protein sequence ID" value="CAB4723387.1"/>
    <property type="molecule type" value="Genomic_DNA"/>
</dbReference>
<evidence type="ECO:0000313" key="11">
    <source>
        <dbReference type="EMBL" id="CAB4987367.1"/>
    </source>
</evidence>
<dbReference type="PANTHER" id="PTHR43087">
    <property type="entry name" value="LYSINE/ARGININE/ORNITHINE TRANSPORT SYSTEM KINASE"/>
    <property type="match status" value="1"/>
</dbReference>
<dbReference type="CDD" id="cd03114">
    <property type="entry name" value="MMAA-like"/>
    <property type="match status" value="1"/>
</dbReference>
<protein>
    <submittedName>
        <fullName evidence="6">Unannotated protein</fullName>
    </submittedName>
</protein>
<comment type="similarity">
    <text evidence="1">Belongs to the SIMIBI class G3E GTPase family. ArgK/MeaB subfamily.</text>
</comment>
<dbReference type="InterPro" id="IPR052040">
    <property type="entry name" value="GTPase/Isobutyryl-CoA_mutase"/>
</dbReference>
<dbReference type="GO" id="GO:0005525">
    <property type="term" value="F:GTP binding"/>
    <property type="evidence" value="ECO:0007669"/>
    <property type="project" value="UniProtKB-KW"/>
</dbReference>
<dbReference type="NCBIfam" id="TIGR00750">
    <property type="entry name" value="lao"/>
    <property type="match status" value="1"/>
</dbReference>
<dbReference type="Gene3D" id="3.40.50.300">
    <property type="entry name" value="P-loop containing nucleotide triphosphate hydrolases"/>
    <property type="match status" value="1"/>
</dbReference>
<dbReference type="EMBL" id="CAFBIY010000039">
    <property type="protein sequence ID" value="CAB4849550.1"/>
    <property type="molecule type" value="Genomic_DNA"/>
</dbReference>
<evidence type="ECO:0000256" key="5">
    <source>
        <dbReference type="ARBA" id="ARBA00023186"/>
    </source>
</evidence>
<keyword evidence="5" id="KW-0143">Chaperone</keyword>
<evidence type="ECO:0000256" key="2">
    <source>
        <dbReference type="ARBA" id="ARBA00022741"/>
    </source>
</evidence>
<evidence type="ECO:0000313" key="8">
    <source>
        <dbReference type="EMBL" id="CAB4812640.1"/>
    </source>
</evidence>
<dbReference type="InterPro" id="IPR005129">
    <property type="entry name" value="GTPase_ArgK"/>
</dbReference>
<organism evidence="6">
    <name type="scientific">freshwater metagenome</name>
    <dbReference type="NCBI Taxonomy" id="449393"/>
    <lineage>
        <taxon>unclassified sequences</taxon>
        <taxon>metagenomes</taxon>
        <taxon>ecological metagenomes</taxon>
    </lineage>
</organism>
<dbReference type="InterPro" id="IPR027417">
    <property type="entry name" value="P-loop_NTPase"/>
</dbReference>
<keyword evidence="4" id="KW-0342">GTP-binding</keyword>
<dbReference type="Pfam" id="PF03308">
    <property type="entry name" value="MeaB"/>
    <property type="match status" value="1"/>
</dbReference>
<keyword evidence="2" id="KW-0547">Nucleotide-binding</keyword>
<evidence type="ECO:0000313" key="7">
    <source>
        <dbReference type="EMBL" id="CAB4723387.1"/>
    </source>
</evidence>
<dbReference type="EMBL" id="CAESGF010000005">
    <property type="protein sequence ID" value="CAB4363392.1"/>
    <property type="molecule type" value="Genomic_DNA"/>
</dbReference>
<reference evidence="6" key="1">
    <citation type="submission" date="2020-05" db="EMBL/GenBank/DDBJ databases">
        <authorList>
            <person name="Chiriac C."/>
            <person name="Salcher M."/>
            <person name="Ghai R."/>
            <person name="Kavagutti S V."/>
        </authorList>
    </citation>
    <scope>NUCLEOTIDE SEQUENCE</scope>
</reference>
<proteinExistence type="inferred from homology"/>
<keyword evidence="3" id="KW-0378">Hydrolase</keyword>
<evidence type="ECO:0000313" key="6">
    <source>
        <dbReference type="EMBL" id="CAB4363392.1"/>
    </source>
</evidence>
<evidence type="ECO:0000256" key="3">
    <source>
        <dbReference type="ARBA" id="ARBA00022801"/>
    </source>
</evidence>
<dbReference type="SUPFAM" id="SSF52540">
    <property type="entry name" value="P-loop containing nucleoside triphosphate hydrolases"/>
    <property type="match status" value="1"/>
</dbReference>
<gene>
    <name evidence="7" type="ORF">UFOPK2656_01551</name>
    <name evidence="8" type="ORF">UFOPK3099_00846</name>
    <name evidence="9" type="ORF">UFOPK3267_00945</name>
    <name evidence="10" type="ORF">UFOPK3651_01127</name>
    <name evidence="11" type="ORF">UFOPK3931_01243</name>
    <name evidence="6" type="ORF">UFOPK4189_01172</name>
</gene>
<dbReference type="PANTHER" id="PTHR43087:SF1">
    <property type="entry name" value="LAO_AO TRANSPORT SYSTEM ATPASE"/>
    <property type="match status" value="1"/>
</dbReference>
<evidence type="ECO:0000313" key="10">
    <source>
        <dbReference type="EMBL" id="CAB4925336.1"/>
    </source>
</evidence>
<evidence type="ECO:0000256" key="4">
    <source>
        <dbReference type="ARBA" id="ARBA00023134"/>
    </source>
</evidence>
<sequence length="320" mass="34551">MSRRNQPVGELLDAARGGDRGALARLLSLVERGTDEARTIGRLTYPLSGKGYTVGLTGAPGAGKSTLTSAMIGNLRQEGEKVAVLAIDPSSPFTGGAILGDRVRMQDHATDPGVFIRSMATRGHLGGLSLATPEAVRLLDAVGGGWILVETVGVGQVEVEIAGKADTTVVVVNPGWGDSVQANKAGLMEIADIFVINKADRKGVEDTRRDLEGMLELSDLAHDAWRPPIIPVVAIDKKGIDVVWSEVRRHRAFIEGNGELARRREFRLREELREIVARRLEQRARELTTGEKWDELQSGVIARTTDPWSAADEMLRVVGA</sequence>
<name>A0A6J6A4T9_9ZZZZ</name>
<dbReference type="AlphaFoldDB" id="A0A6J6A4T9"/>
<dbReference type="EMBL" id="CAFBMT010000005">
    <property type="protein sequence ID" value="CAB4925336.1"/>
    <property type="molecule type" value="Genomic_DNA"/>
</dbReference>
<accession>A0A6J6A4T9</accession>
<dbReference type="EMBL" id="CAFAAV010000049">
    <property type="protein sequence ID" value="CAB4812640.1"/>
    <property type="molecule type" value="Genomic_DNA"/>
</dbReference>
<evidence type="ECO:0000313" key="9">
    <source>
        <dbReference type="EMBL" id="CAB4849550.1"/>
    </source>
</evidence>
<dbReference type="EMBL" id="CAFBOL010000026">
    <property type="protein sequence ID" value="CAB4987367.1"/>
    <property type="molecule type" value="Genomic_DNA"/>
</dbReference>
<evidence type="ECO:0000256" key="1">
    <source>
        <dbReference type="ARBA" id="ARBA00009625"/>
    </source>
</evidence>
<dbReference type="GO" id="GO:0003924">
    <property type="term" value="F:GTPase activity"/>
    <property type="evidence" value="ECO:0007669"/>
    <property type="project" value="InterPro"/>
</dbReference>